<proteinExistence type="predicted"/>
<protein>
    <submittedName>
        <fullName evidence="1">Uncharacterized protein</fullName>
    </submittedName>
</protein>
<accession>A0A2P2QXC8</accession>
<sequence>MQLFPFQKCHVKLVALPIFSLKISHMTV</sequence>
<reference evidence="1" key="1">
    <citation type="submission" date="2018-02" db="EMBL/GenBank/DDBJ databases">
        <title>Rhizophora mucronata_Transcriptome.</title>
        <authorList>
            <person name="Meera S.P."/>
            <person name="Sreeshan A."/>
            <person name="Augustine A."/>
        </authorList>
    </citation>
    <scope>NUCLEOTIDE SEQUENCE</scope>
    <source>
        <tissue evidence="1">Leaf</tissue>
    </source>
</reference>
<name>A0A2P2QXC8_RHIMU</name>
<dbReference type="EMBL" id="GGEC01091149">
    <property type="protein sequence ID" value="MBX71633.1"/>
    <property type="molecule type" value="Transcribed_RNA"/>
</dbReference>
<evidence type="ECO:0000313" key="1">
    <source>
        <dbReference type="EMBL" id="MBX71633.1"/>
    </source>
</evidence>
<organism evidence="1">
    <name type="scientific">Rhizophora mucronata</name>
    <name type="common">Asiatic mangrove</name>
    <dbReference type="NCBI Taxonomy" id="61149"/>
    <lineage>
        <taxon>Eukaryota</taxon>
        <taxon>Viridiplantae</taxon>
        <taxon>Streptophyta</taxon>
        <taxon>Embryophyta</taxon>
        <taxon>Tracheophyta</taxon>
        <taxon>Spermatophyta</taxon>
        <taxon>Magnoliopsida</taxon>
        <taxon>eudicotyledons</taxon>
        <taxon>Gunneridae</taxon>
        <taxon>Pentapetalae</taxon>
        <taxon>rosids</taxon>
        <taxon>fabids</taxon>
        <taxon>Malpighiales</taxon>
        <taxon>Rhizophoraceae</taxon>
        <taxon>Rhizophora</taxon>
    </lineage>
</organism>
<dbReference type="AlphaFoldDB" id="A0A2P2QXC8"/>